<feature type="transmembrane region" description="Helical" evidence="1">
    <location>
        <begin position="91"/>
        <end position="109"/>
    </location>
</feature>
<dbReference type="AlphaFoldDB" id="A0A285PGD9"/>
<keyword evidence="1" id="KW-0812">Transmembrane</keyword>
<organism evidence="2 3">
    <name type="scientific">Cohaesibacter gelatinilyticus</name>
    <dbReference type="NCBI Taxonomy" id="372072"/>
    <lineage>
        <taxon>Bacteria</taxon>
        <taxon>Pseudomonadati</taxon>
        <taxon>Pseudomonadota</taxon>
        <taxon>Alphaproteobacteria</taxon>
        <taxon>Hyphomicrobiales</taxon>
        <taxon>Cohaesibacteraceae</taxon>
    </lineage>
</organism>
<dbReference type="Proteomes" id="UP000219439">
    <property type="component" value="Unassembled WGS sequence"/>
</dbReference>
<sequence>MTQSDETMTTGANKQIDERTFEHLNALADGELDDVRAAQLHAQMQKEPELKEMYDRILSLKAGVKLLHEEEAATQILPMPKKPFLGMTKPTLPIAASIIALTFAAALLTQGTFDFTNKTEPDHALAWHQSLSKETFKKPDQIGNLREASLKALGDVAVPDLTGAQLKLASYRVFDKGSDQRAVLHYRGPRNCKLTLWVGKTAKPMPKDTNPSMMSASWTINDLSYHIVALGMDKNRFDNISAYVKQVVTLNADTSKGTVLAQISGSNQAAPCT</sequence>
<keyword evidence="3" id="KW-1185">Reference proteome</keyword>
<gene>
    <name evidence="2" type="ORF">SAMN06265368_3430</name>
</gene>
<keyword evidence="1" id="KW-1133">Transmembrane helix</keyword>
<proteinExistence type="predicted"/>
<evidence type="ECO:0008006" key="4">
    <source>
        <dbReference type="Google" id="ProtNLM"/>
    </source>
</evidence>
<protein>
    <recommendedName>
        <fullName evidence="4">Transmembrane transcriptional regulator (Anti-sigma factor RsiW)</fullName>
    </recommendedName>
</protein>
<reference evidence="2 3" key="1">
    <citation type="submission" date="2017-09" db="EMBL/GenBank/DDBJ databases">
        <authorList>
            <person name="Ehlers B."/>
            <person name="Leendertz F.H."/>
        </authorList>
    </citation>
    <scope>NUCLEOTIDE SEQUENCE [LARGE SCALE GENOMIC DNA]</scope>
    <source>
        <strain evidence="2 3">DSM 18289</strain>
    </source>
</reference>
<accession>A0A285PGD9</accession>
<evidence type="ECO:0000256" key="1">
    <source>
        <dbReference type="SAM" id="Phobius"/>
    </source>
</evidence>
<keyword evidence="1" id="KW-0472">Membrane</keyword>
<evidence type="ECO:0000313" key="2">
    <source>
        <dbReference type="EMBL" id="SNZ20327.1"/>
    </source>
</evidence>
<name>A0A285PGD9_9HYPH</name>
<dbReference type="EMBL" id="OBEL01000004">
    <property type="protein sequence ID" value="SNZ20327.1"/>
    <property type="molecule type" value="Genomic_DNA"/>
</dbReference>
<evidence type="ECO:0000313" key="3">
    <source>
        <dbReference type="Proteomes" id="UP000219439"/>
    </source>
</evidence>